<name>A0A0G8AWQ7_9SYNE</name>
<dbReference type="EMBL" id="JYFQ01000068">
    <property type="protein sequence ID" value="KKZ13794.1"/>
    <property type="molecule type" value="Genomic_DNA"/>
</dbReference>
<reference evidence="1 2" key="2">
    <citation type="submission" date="2015-05" db="EMBL/GenBank/DDBJ databases">
        <title>Lifestyle Evolution in Cyanobacterial Symbionts of Sponges.</title>
        <authorList>
            <person name="Burgsdorf I."/>
            <person name="Slaby B.M."/>
            <person name="Handley K.M."/>
            <person name="Haber M."/>
            <person name="Blom J."/>
            <person name="Marshall C.W."/>
            <person name="Gilbert J.A."/>
            <person name="Hentschel U."/>
            <person name="Steindler L."/>
        </authorList>
    </citation>
    <scope>NUCLEOTIDE SEQUENCE [LARGE SCALE GENOMIC DNA]</scope>
    <source>
        <strain evidence="1">15L</strain>
    </source>
</reference>
<organism evidence="1 2">
    <name type="scientific">Candidatus Synechococcus spongiarum 15L</name>
    <dbReference type="NCBI Taxonomy" id="1608419"/>
    <lineage>
        <taxon>Bacteria</taxon>
        <taxon>Bacillati</taxon>
        <taxon>Cyanobacteriota</taxon>
        <taxon>Cyanophyceae</taxon>
        <taxon>Synechococcales</taxon>
        <taxon>Synechococcaceae</taxon>
        <taxon>Synechococcus</taxon>
    </lineage>
</organism>
<comment type="caution">
    <text evidence="1">The sequence shown here is derived from an EMBL/GenBank/DDBJ whole genome shotgun (WGS) entry which is preliminary data.</text>
</comment>
<protein>
    <submittedName>
        <fullName evidence="1">Uncharacterized protein</fullName>
    </submittedName>
</protein>
<sequence>MLEVRFVHEVPEELGIALRDVHDDQINRCGVLNTSIFTIRILFTSLNAESSIGLFGLSTVIIFSMRSLSA</sequence>
<reference evidence="1 2" key="1">
    <citation type="submission" date="2015-02" db="EMBL/GenBank/DDBJ databases">
        <authorList>
            <person name="Slaby B."/>
            <person name="Hentschel U."/>
        </authorList>
    </citation>
    <scope>NUCLEOTIDE SEQUENCE [LARGE SCALE GENOMIC DNA]</scope>
    <source>
        <strain evidence="1">15L</strain>
    </source>
</reference>
<dbReference type="Proteomes" id="UP000035037">
    <property type="component" value="Unassembled WGS sequence"/>
</dbReference>
<dbReference type="AlphaFoldDB" id="A0A0G8AWQ7"/>
<accession>A0A0G8AWQ7</accession>
<evidence type="ECO:0000313" key="1">
    <source>
        <dbReference type="EMBL" id="KKZ13794.1"/>
    </source>
</evidence>
<gene>
    <name evidence="1" type="ORF">TQ37_03410</name>
</gene>
<evidence type="ECO:0000313" key="2">
    <source>
        <dbReference type="Proteomes" id="UP000035037"/>
    </source>
</evidence>
<proteinExistence type="predicted"/>